<dbReference type="STRING" id="1314785.A0A165HJV2"/>
<accession>A0A165HJV2</accession>
<feature type="compositionally biased region" description="Low complexity" evidence="1">
    <location>
        <begin position="166"/>
        <end position="180"/>
    </location>
</feature>
<name>A0A165HJV2_9APHY</name>
<evidence type="ECO:0000313" key="2">
    <source>
        <dbReference type="EMBL" id="KZT11823.1"/>
    </source>
</evidence>
<organism evidence="2 3">
    <name type="scientific">Laetiporus sulphureus 93-53</name>
    <dbReference type="NCBI Taxonomy" id="1314785"/>
    <lineage>
        <taxon>Eukaryota</taxon>
        <taxon>Fungi</taxon>
        <taxon>Dikarya</taxon>
        <taxon>Basidiomycota</taxon>
        <taxon>Agaricomycotina</taxon>
        <taxon>Agaricomycetes</taxon>
        <taxon>Polyporales</taxon>
        <taxon>Laetiporus</taxon>
    </lineage>
</organism>
<feature type="region of interest" description="Disordered" evidence="1">
    <location>
        <begin position="160"/>
        <end position="192"/>
    </location>
</feature>
<dbReference type="AlphaFoldDB" id="A0A165HJV2"/>
<evidence type="ECO:0000256" key="1">
    <source>
        <dbReference type="SAM" id="MobiDB-lite"/>
    </source>
</evidence>
<feature type="region of interest" description="Disordered" evidence="1">
    <location>
        <begin position="19"/>
        <end position="42"/>
    </location>
</feature>
<dbReference type="EMBL" id="KV427606">
    <property type="protein sequence ID" value="KZT11823.1"/>
    <property type="molecule type" value="Genomic_DNA"/>
</dbReference>
<dbReference type="Proteomes" id="UP000076871">
    <property type="component" value="Unassembled WGS sequence"/>
</dbReference>
<keyword evidence="3" id="KW-1185">Reference proteome</keyword>
<dbReference type="InParanoid" id="A0A165HJV2"/>
<reference evidence="2 3" key="1">
    <citation type="journal article" date="2016" name="Mol. Biol. Evol.">
        <title>Comparative Genomics of Early-Diverging Mushroom-Forming Fungi Provides Insights into the Origins of Lignocellulose Decay Capabilities.</title>
        <authorList>
            <person name="Nagy L.G."/>
            <person name="Riley R."/>
            <person name="Tritt A."/>
            <person name="Adam C."/>
            <person name="Daum C."/>
            <person name="Floudas D."/>
            <person name="Sun H."/>
            <person name="Yadav J.S."/>
            <person name="Pangilinan J."/>
            <person name="Larsson K.H."/>
            <person name="Matsuura K."/>
            <person name="Barry K."/>
            <person name="Labutti K."/>
            <person name="Kuo R."/>
            <person name="Ohm R.A."/>
            <person name="Bhattacharya S.S."/>
            <person name="Shirouzu T."/>
            <person name="Yoshinaga Y."/>
            <person name="Martin F.M."/>
            <person name="Grigoriev I.V."/>
            <person name="Hibbett D.S."/>
        </authorList>
    </citation>
    <scope>NUCLEOTIDE SEQUENCE [LARGE SCALE GENOMIC DNA]</scope>
    <source>
        <strain evidence="2 3">93-53</strain>
    </source>
</reference>
<feature type="compositionally biased region" description="Basic residues" evidence="1">
    <location>
        <begin position="181"/>
        <end position="192"/>
    </location>
</feature>
<dbReference type="OrthoDB" id="3227715at2759"/>
<protein>
    <submittedName>
        <fullName evidence="2">Uncharacterized protein</fullName>
    </submittedName>
</protein>
<evidence type="ECO:0000313" key="3">
    <source>
        <dbReference type="Proteomes" id="UP000076871"/>
    </source>
</evidence>
<sequence>MPPPAVFVASVQYAPPVLRASSPTSSIGTEYGADETSLSDSELGQAQFERKCEERLHLCEPRREELSDPKDILLRRRPQTVEEEKEIFDRVMQNLRQLVKQLEDDELFEEILLRGTQVGEEQQPSSDDIDSIMRGLMETSVGPLPRAQFHSAGTSWLSNMSQGLQTASGSADTSATTTARRSGRPRGKARRS</sequence>
<dbReference type="RefSeq" id="XP_040769471.1">
    <property type="nucleotide sequence ID" value="XM_040905418.1"/>
</dbReference>
<dbReference type="GeneID" id="63822448"/>
<gene>
    <name evidence="2" type="ORF">LAESUDRAFT_669943</name>
</gene>
<proteinExistence type="predicted"/>